<name>A0ABX8W9C4_9LACO</name>
<dbReference type="EMBL" id="CP048268">
    <property type="protein sequence ID" value="QYN53505.1"/>
    <property type="molecule type" value="Genomic_DNA"/>
</dbReference>
<protein>
    <submittedName>
        <fullName evidence="5">NUDIX domain-containing protein</fullName>
    </submittedName>
</protein>
<dbReference type="InterPro" id="IPR000086">
    <property type="entry name" value="NUDIX_hydrolase_dom"/>
</dbReference>
<dbReference type="SUPFAM" id="SSF55811">
    <property type="entry name" value="Nudix"/>
    <property type="match status" value="1"/>
</dbReference>
<dbReference type="PANTHER" id="PTHR43046:SF12">
    <property type="entry name" value="GDP-MANNOSE MANNOSYL HYDROLASE"/>
    <property type="match status" value="1"/>
</dbReference>
<accession>A0ABX8W9C4</accession>
<dbReference type="InterPro" id="IPR015797">
    <property type="entry name" value="NUDIX_hydrolase-like_dom_sf"/>
</dbReference>
<evidence type="ECO:0000313" key="6">
    <source>
        <dbReference type="Proteomes" id="UP000826550"/>
    </source>
</evidence>
<dbReference type="Pfam" id="PF00293">
    <property type="entry name" value="NUDIX"/>
    <property type="match status" value="1"/>
</dbReference>
<keyword evidence="6" id="KW-1185">Reference proteome</keyword>
<proteinExistence type="predicted"/>
<dbReference type="Gene3D" id="3.90.79.10">
    <property type="entry name" value="Nucleoside Triphosphate Pyrophosphohydrolase"/>
    <property type="match status" value="1"/>
</dbReference>
<dbReference type="PROSITE" id="PS51462">
    <property type="entry name" value="NUDIX"/>
    <property type="match status" value="1"/>
</dbReference>
<evidence type="ECO:0000259" key="4">
    <source>
        <dbReference type="PROSITE" id="PS51462"/>
    </source>
</evidence>
<reference evidence="5 6" key="1">
    <citation type="submission" date="2020-01" db="EMBL/GenBank/DDBJ databases">
        <title>Vast differences in strain-level diversity in the gut microbiota of two closely related honey bee species.</title>
        <authorList>
            <person name="Ellegaard K.M."/>
            <person name="Suenami S."/>
            <person name="Miyazaki R."/>
            <person name="Engel P."/>
        </authorList>
    </citation>
    <scope>NUCLEOTIDE SEQUENCE [LARGE SCALE GENOMIC DNA]</scope>
    <source>
        <strain evidence="5 6">ESL0416</strain>
    </source>
</reference>
<dbReference type="Proteomes" id="UP000826550">
    <property type="component" value="Chromosome"/>
</dbReference>
<gene>
    <name evidence="5" type="ORF">GYM71_08790</name>
</gene>
<evidence type="ECO:0000256" key="1">
    <source>
        <dbReference type="ARBA" id="ARBA00001946"/>
    </source>
</evidence>
<evidence type="ECO:0000256" key="2">
    <source>
        <dbReference type="ARBA" id="ARBA00022801"/>
    </source>
</evidence>
<dbReference type="RefSeq" id="WP_220220182.1">
    <property type="nucleotide sequence ID" value="NZ_CP048268.1"/>
</dbReference>
<keyword evidence="2" id="KW-0378">Hydrolase</keyword>
<evidence type="ECO:0000313" key="5">
    <source>
        <dbReference type="EMBL" id="QYN53505.1"/>
    </source>
</evidence>
<comment type="cofactor">
    <cofactor evidence="1">
        <name>Mg(2+)</name>
        <dbReference type="ChEBI" id="CHEBI:18420"/>
    </cofactor>
</comment>
<sequence>MRARVIIYNPDLTAILLIHRQKKQRNYWVVPGGGAKRSETPRETAIREINEELQIELTPAQLRQLFVIDDEYFFLTDYRQKAVPDISGEEKERSTSTNVYRPAWVTLSELLKINLMPPALSNKILAVIKYRL</sequence>
<evidence type="ECO:0000256" key="3">
    <source>
        <dbReference type="ARBA" id="ARBA00022842"/>
    </source>
</evidence>
<organism evidence="5 6">
    <name type="scientific">Lactobacillus panisapium</name>
    <dbReference type="NCBI Taxonomy" id="2012495"/>
    <lineage>
        <taxon>Bacteria</taxon>
        <taxon>Bacillati</taxon>
        <taxon>Bacillota</taxon>
        <taxon>Bacilli</taxon>
        <taxon>Lactobacillales</taxon>
        <taxon>Lactobacillaceae</taxon>
        <taxon>Lactobacillus</taxon>
    </lineage>
</organism>
<keyword evidence="3" id="KW-0460">Magnesium</keyword>
<feature type="domain" description="Nudix hydrolase" evidence="4">
    <location>
        <begin position="1"/>
        <end position="132"/>
    </location>
</feature>
<dbReference type="PANTHER" id="PTHR43046">
    <property type="entry name" value="GDP-MANNOSE MANNOSYL HYDROLASE"/>
    <property type="match status" value="1"/>
</dbReference>